<proteinExistence type="predicted"/>
<protein>
    <submittedName>
        <fullName evidence="1">HDC14199</fullName>
    </submittedName>
</protein>
<evidence type="ECO:0000313" key="1">
    <source>
        <dbReference type="EMBL" id="DAA04125.1"/>
    </source>
</evidence>
<dbReference type="EMBL" id="BK002619">
    <property type="protein sequence ID" value="DAA04125.1"/>
    <property type="molecule type" value="Genomic_DNA"/>
</dbReference>
<reference evidence="1" key="1">
    <citation type="journal article" date="2003" name="Genome Biol.">
        <title>An integrated gene annotation and transcriptional profiling approach towards the full gene content of the Drosophila genome.</title>
        <authorList>
            <person name="Hild M."/>
            <person name="Beckmann B."/>
            <person name="Haas S.A."/>
            <person name="Koch B."/>
            <person name="Solovyev V."/>
            <person name="Busold C."/>
            <person name="Fellenberg K."/>
            <person name="Boutros M."/>
            <person name="Vingron M."/>
            <person name="Sauer F."/>
            <person name="Hoheisel J.D."/>
            <person name="Paro R."/>
        </authorList>
    </citation>
    <scope>NUCLEOTIDE SEQUENCE</scope>
</reference>
<accession>Q6IJU7</accession>
<name>Q6IJU7_DROME</name>
<gene>
    <name evidence="1" type="ORF">HDC14199</name>
</gene>
<sequence length="72" mass="8128">MQIQMGLGMGMDMGMGMEREFELELELEFAAECTADAVQEDPDLEFDSNFDPRCASRESKLNSNMDFKISGH</sequence>
<dbReference type="AlphaFoldDB" id="Q6IJU7"/>
<organism evidence="1">
    <name type="scientific">Drosophila melanogaster</name>
    <name type="common">Fruit fly</name>
    <dbReference type="NCBI Taxonomy" id="7227"/>
    <lineage>
        <taxon>Eukaryota</taxon>
        <taxon>Metazoa</taxon>
        <taxon>Ecdysozoa</taxon>
        <taxon>Arthropoda</taxon>
        <taxon>Hexapoda</taxon>
        <taxon>Insecta</taxon>
        <taxon>Pterygota</taxon>
        <taxon>Neoptera</taxon>
        <taxon>Endopterygota</taxon>
        <taxon>Diptera</taxon>
        <taxon>Brachycera</taxon>
        <taxon>Muscomorpha</taxon>
        <taxon>Ephydroidea</taxon>
        <taxon>Drosophilidae</taxon>
        <taxon>Drosophila</taxon>
        <taxon>Sophophora</taxon>
    </lineage>
</organism>